<evidence type="ECO:0000256" key="1">
    <source>
        <dbReference type="SAM" id="MobiDB-lite"/>
    </source>
</evidence>
<organism evidence="2 3">
    <name type="scientific">Trichoderma gamsii</name>
    <dbReference type="NCBI Taxonomy" id="398673"/>
    <lineage>
        <taxon>Eukaryota</taxon>
        <taxon>Fungi</taxon>
        <taxon>Dikarya</taxon>
        <taxon>Ascomycota</taxon>
        <taxon>Pezizomycotina</taxon>
        <taxon>Sordariomycetes</taxon>
        <taxon>Hypocreomycetidae</taxon>
        <taxon>Hypocreales</taxon>
        <taxon>Hypocreaceae</taxon>
        <taxon>Trichoderma</taxon>
    </lineage>
</organism>
<protein>
    <submittedName>
        <fullName evidence="2">Uncharacterized protein</fullName>
    </submittedName>
</protein>
<feature type="region of interest" description="Disordered" evidence="1">
    <location>
        <begin position="1"/>
        <end position="47"/>
    </location>
</feature>
<dbReference type="EMBL" id="MTYH01000081">
    <property type="protein sequence ID" value="PNP39474.1"/>
    <property type="molecule type" value="Genomic_DNA"/>
</dbReference>
<sequence length="47" mass="5000">MLSSAAPLSQPVPQLNSGSELEPYRSLPAPHVRPLRAATSESNLELS</sequence>
<dbReference type="Proteomes" id="UP000236546">
    <property type="component" value="Unassembled WGS sequence"/>
</dbReference>
<comment type="caution">
    <text evidence="2">The sequence shown here is derived from an EMBL/GenBank/DDBJ whole genome shotgun (WGS) entry which is preliminary data.</text>
</comment>
<gene>
    <name evidence="2" type="ORF">TGAMA5MH_08492</name>
</gene>
<reference evidence="2 3" key="1">
    <citation type="submission" date="2017-02" db="EMBL/GenBank/DDBJ databases">
        <title>Genomes of Trichoderma spp. with biocontrol activity.</title>
        <authorList>
            <person name="Gardiner D."/>
            <person name="Kazan K."/>
            <person name="Vos C."/>
            <person name="Harvey P."/>
        </authorList>
    </citation>
    <scope>NUCLEOTIDE SEQUENCE [LARGE SCALE GENOMIC DNA]</scope>
    <source>
        <strain evidence="2 3">A5MH</strain>
    </source>
</reference>
<accession>A0A2K0T1S7</accession>
<evidence type="ECO:0000313" key="2">
    <source>
        <dbReference type="EMBL" id="PNP39474.1"/>
    </source>
</evidence>
<proteinExistence type="predicted"/>
<feature type="compositionally biased region" description="Polar residues" evidence="1">
    <location>
        <begin position="1"/>
        <end position="19"/>
    </location>
</feature>
<evidence type="ECO:0000313" key="3">
    <source>
        <dbReference type="Proteomes" id="UP000236546"/>
    </source>
</evidence>
<dbReference type="AlphaFoldDB" id="A0A2K0T1S7"/>
<name>A0A2K0T1S7_9HYPO</name>